<accession>A0A1F4UAY5</accession>
<evidence type="ECO:0000256" key="1">
    <source>
        <dbReference type="SAM" id="Coils"/>
    </source>
</evidence>
<protein>
    <submittedName>
        <fullName evidence="2">Uncharacterized protein</fullName>
    </submittedName>
</protein>
<sequence length="106" mass="12560">MKLIEEIKQAEEKAEKLKQEAERKGQKNVDEMLEKMNAELAGLDDEKEELFKEARQQAEKAAKKQIAILSEDHKKELMKLEKNFEKNKNKTIKKMQEIFLKWPSSR</sequence>
<dbReference type="Gene3D" id="1.20.5.2950">
    <property type="match status" value="1"/>
</dbReference>
<evidence type="ECO:0000313" key="2">
    <source>
        <dbReference type="EMBL" id="OGC42029.1"/>
    </source>
</evidence>
<dbReference type="AlphaFoldDB" id="A0A1F4UAY5"/>
<gene>
    <name evidence="2" type="ORF">A2Y85_07730</name>
</gene>
<keyword evidence="1" id="KW-0175">Coiled coil</keyword>
<comment type="caution">
    <text evidence="2">The sequence shown here is derived from an EMBL/GenBank/DDBJ whole genome shotgun (WGS) entry which is preliminary data.</text>
</comment>
<evidence type="ECO:0000313" key="3">
    <source>
        <dbReference type="Proteomes" id="UP000177025"/>
    </source>
</evidence>
<proteinExistence type="predicted"/>
<feature type="coiled-coil region" evidence="1">
    <location>
        <begin position="4"/>
        <end position="90"/>
    </location>
</feature>
<dbReference type="EMBL" id="MEUM01000086">
    <property type="protein sequence ID" value="OGC42029.1"/>
    <property type="molecule type" value="Genomic_DNA"/>
</dbReference>
<dbReference type="Proteomes" id="UP000177025">
    <property type="component" value="Unassembled WGS sequence"/>
</dbReference>
<reference evidence="2 3" key="1">
    <citation type="journal article" date="2016" name="Nat. Commun.">
        <title>Thousands of microbial genomes shed light on interconnected biogeochemical processes in an aquifer system.</title>
        <authorList>
            <person name="Anantharaman K."/>
            <person name="Brown C.T."/>
            <person name="Hug L.A."/>
            <person name="Sharon I."/>
            <person name="Castelle C.J."/>
            <person name="Probst A.J."/>
            <person name="Thomas B.C."/>
            <person name="Singh A."/>
            <person name="Wilkins M.J."/>
            <person name="Karaoz U."/>
            <person name="Brodie E.L."/>
            <person name="Williams K.H."/>
            <person name="Hubbard S.S."/>
            <person name="Banfield J.F."/>
        </authorList>
    </citation>
    <scope>NUCLEOTIDE SEQUENCE [LARGE SCALE GENOMIC DNA]</scope>
</reference>
<organism evidence="2 3">
    <name type="scientific">candidate division WOR-3 bacterium RBG_13_43_14</name>
    <dbReference type="NCBI Taxonomy" id="1802590"/>
    <lineage>
        <taxon>Bacteria</taxon>
        <taxon>Bacteria division WOR-3</taxon>
    </lineage>
</organism>
<name>A0A1F4UAY5_UNCW3</name>